<feature type="compositionally biased region" description="Polar residues" evidence="1">
    <location>
        <begin position="66"/>
        <end position="76"/>
    </location>
</feature>
<feature type="compositionally biased region" description="Pro residues" evidence="1">
    <location>
        <begin position="77"/>
        <end position="86"/>
    </location>
</feature>
<comment type="caution">
    <text evidence="3">The sequence shown here is derived from an EMBL/GenBank/DDBJ whole genome shotgun (WGS) entry which is preliminary data.</text>
</comment>
<dbReference type="EMBL" id="WJPM01000001">
    <property type="protein sequence ID" value="MRH73119.1"/>
    <property type="molecule type" value="Genomic_DNA"/>
</dbReference>
<evidence type="ECO:0000313" key="5">
    <source>
        <dbReference type="Proteomes" id="UP000437931"/>
    </source>
</evidence>
<gene>
    <name evidence="3" type="ORF">GIY21_02130</name>
    <name evidence="4" type="ORF">GIY22_00640</name>
</gene>
<keyword evidence="2" id="KW-0812">Transmembrane</keyword>
<evidence type="ECO:0000313" key="4">
    <source>
        <dbReference type="EMBL" id="MRH73119.1"/>
    </source>
</evidence>
<organism evidence="3 6">
    <name type="scientific">Xanthomonas sontii</name>
    <dbReference type="NCBI Taxonomy" id="2650745"/>
    <lineage>
        <taxon>Bacteria</taxon>
        <taxon>Pseudomonadati</taxon>
        <taxon>Pseudomonadota</taxon>
        <taxon>Gammaproteobacteria</taxon>
        <taxon>Lysobacterales</taxon>
        <taxon>Lysobacteraceae</taxon>
        <taxon>Xanthomonas</taxon>
    </lineage>
</organism>
<keyword evidence="2" id="KW-0472">Membrane</keyword>
<name>A0A6N7Q840_9XANT</name>
<dbReference type="Proteomes" id="UP000439314">
    <property type="component" value="Unassembled WGS sequence"/>
</dbReference>
<dbReference type="EMBL" id="WJPN01000001">
    <property type="protein sequence ID" value="MRG99090.1"/>
    <property type="molecule type" value="Genomic_DNA"/>
</dbReference>
<feature type="region of interest" description="Disordered" evidence="1">
    <location>
        <begin position="1"/>
        <end position="31"/>
    </location>
</feature>
<accession>A0A6N7Q840</accession>
<reference evidence="5 6" key="1">
    <citation type="submission" date="2019-11" db="EMBL/GenBank/DDBJ databases">
        <title>First report of rice panicle blight caused by Xanthomonas sp. in Iran.</title>
        <authorList>
            <person name="Mirghasempour S.A."/>
            <person name="Huang S."/>
            <person name="Brady C.L."/>
            <person name="Studholme D.J."/>
        </authorList>
    </citation>
    <scope>NUCLEOTIDE SEQUENCE [LARGE SCALE GENOMIC DNA]</scope>
    <source>
        <strain evidence="3 6">ASD011</strain>
        <strain evidence="5">SAM114</strain>
    </source>
</reference>
<dbReference type="RefSeq" id="WP_152239096.1">
    <property type="nucleotide sequence ID" value="NZ_WJPN01000001.1"/>
</dbReference>
<evidence type="ECO:0000256" key="1">
    <source>
        <dbReference type="SAM" id="MobiDB-lite"/>
    </source>
</evidence>
<dbReference type="AlphaFoldDB" id="A0A6N7Q840"/>
<dbReference type="Proteomes" id="UP000437931">
    <property type="component" value="Unassembled WGS sequence"/>
</dbReference>
<sequence length="86" mass="9420">MPTPYKSTQPLDAWKRPARPSSARGETHARADRGSPWAWMIVIALALAVAGWWLAVDRDDDGSGYRATQSTPSTPANDPPRPQPTH</sequence>
<keyword evidence="2" id="KW-1133">Transmembrane helix</keyword>
<reference evidence="4" key="2">
    <citation type="journal article" date="2020" name="Plant Dis.">
        <title>A Grain Rot of Rice in Iran Caused by a Xanthomonas Strain Closely Related to X. sacchari.</title>
        <authorList>
            <person name="Mirghasempour S.A."/>
            <person name="Huang S."/>
            <person name="Studholme D.J."/>
            <person name="Brady C.L."/>
        </authorList>
    </citation>
    <scope>NUCLEOTIDE SEQUENCE</scope>
    <source>
        <strain evidence="4">SAM114</strain>
    </source>
</reference>
<protein>
    <submittedName>
        <fullName evidence="3">Uncharacterized protein</fullName>
    </submittedName>
</protein>
<feature type="region of interest" description="Disordered" evidence="1">
    <location>
        <begin position="60"/>
        <end position="86"/>
    </location>
</feature>
<keyword evidence="5" id="KW-1185">Reference proteome</keyword>
<evidence type="ECO:0000313" key="6">
    <source>
        <dbReference type="Proteomes" id="UP000439314"/>
    </source>
</evidence>
<evidence type="ECO:0000256" key="2">
    <source>
        <dbReference type="SAM" id="Phobius"/>
    </source>
</evidence>
<feature type="transmembrane region" description="Helical" evidence="2">
    <location>
        <begin position="37"/>
        <end position="56"/>
    </location>
</feature>
<feature type="compositionally biased region" description="Polar residues" evidence="1">
    <location>
        <begin position="1"/>
        <end position="10"/>
    </location>
</feature>
<proteinExistence type="predicted"/>
<evidence type="ECO:0000313" key="3">
    <source>
        <dbReference type="EMBL" id="MRG99090.1"/>
    </source>
</evidence>